<dbReference type="EMBL" id="JAGTUF010000022">
    <property type="protein sequence ID" value="MBR9973380.1"/>
    <property type="molecule type" value="Genomic_DNA"/>
</dbReference>
<sequence length="148" mass="16623">MAFPRINWVTISRDEARTHPLYGFGGWNWVLLLVCLNEGVVACIFPGDGLTWAVMFALSVALSLALVLNFRVFLPLFYLYAAVSIAATLFITFQGMAHTMEIPIGLGMSPSLLIRIIFLIYVRESRRINVTLRNRVKADDPFLEARAS</sequence>
<evidence type="ECO:0000313" key="3">
    <source>
        <dbReference type="Proteomes" id="UP000680714"/>
    </source>
</evidence>
<evidence type="ECO:0000256" key="1">
    <source>
        <dbReference type="SAM" id="Phobius"/>
    </source>
</evidence>
<gene>
    <name evidence="2" type="ORF">KEC16_16770</name>
</gene>
<feature type="transmembrane region" description="Helical" evidence="1">
    <location>
        <begin position="77"/>
        <end position="96"/>
    </location>
</feature>
<proteinExistence type="predicted"/>
<comment type="caution">
    <text evidence="2">The sequence shown here is derived from an EMBL/GenBank/DDBJ whole genome shotgun (WGS) entry which is preliminary data.</text>
</comment>
<organism evidence="2 3">
    <name type="scientific">Magnetospirillum sulfuroxidans</name>
    <dbReference type="NCBI Taxonomy" id="611300"/>
    <lineage>
        <taxon>Bacteria</taxon>
        <taxon>Pseudomonadati</taxon>
        <taxon>Pseudomonadota</taxon>
        <taxon>Alphaproteobacteria</taxon>
        <taxon>Rhodospirillales</taxon>
        <taxon>Rhodospirillaceae</taxon>
        <taxon>Magnetospirillum</taxon>
    </lineage>
</organism>
<keyword evidence="1" id="KW-0472">Membrane</keyword>
<accession>A0ABS5IG69</accession>
<protein>
    <submittedName>
        <fullName evidence="2">Uncharacterized protein</fullName>
    </submittedName>
</protein>
<keyword evidence="1" id="KW-1133">Transmembrane helix</keyword>
<feature type="transmembrane region" description="Helical" evidence="1">
    <location>
        <begin position="21"/>
        <end position="44"/>
    </location>
</feature>
<name>A0ABS5IG69_9PROT</name>
<feature type="transmembrane region" description="Helical" evidence="1">
    <location>
        <begin position="50"/>
        <end position="70"/>
    </location>
</feature>
<keyword evidence="3" id="KW-1185">Reference proteome</keyword>
<dbReference type="RefSeq" id="WP_211551059.1">
    <property type="nucleotide sequence ID" value="NZ_JAGTUF010000022.1"/>
</dbReference>
<keyword evidence="1" id="KW-0812">Transmembrane</keyword>
<feature type="transmembrane region" description="Helical" evidence="1">
    <location>
        <begin position="102"/>
        <end position="122"/>
    </location>
</feature>
<dbReference type="Proteomes" id="UP000680714">
    <property type="component" value="Unassembled WGS sequence"/>
</dbReference>
<evidence type="ECO:0000313" key="2">
    <source>
        <dbReference type="EMBL" id="MBR9973380.1"/>
    </source>
</evidence>
<reference evidence="2 3" key="1">
    <citation type="submission" date="2021-04" db="EMBL/GenBank/DDBJ databases">
        <title>Magnetospirillum sulfuroxidans sp. nov., a facultative chemolithoautotrophic sulfur-oxidizing alphaproteobacterium isolated from freshwater sediment and proposals for Paramagetospirillum gen. nov., and Magnetospirillaceae fam. nov.</title>
        <authorList>
            <person name="Koziaeva V."/>
            <person name="Geelhoed J.S."/>
            <person name="Sorokin D.Y."/>
            <person name="Grouzdev D.S."/>
        </authorList>
    </citation>
    <scope>NUCLEOTIDE SEQUENCE [LARGE SCALE GENOMIC DNA]</scope>
    <source>
        <strain evidence="2 3">J10</strain>
    </source>
</reference>